<evidence type="ECO:0000313" key="3">
    <source>
        <dbReference type="Proteomes" id="UP000313849"/>
    </source>
</evidence>
<dbReference type="CDD" id="cd05269">
    <property type="entry name" value="TMR_SDR_a"/>
    <property type="match status" value="1"/>
</dbReference>
<reference evidence="2 3" key="1">
    <citation type="submission" date="2019-06" db="EMBL/GenBank/DDBJ databases">
        <title>Draft genome sequence of Miniimonas arenae KCTC 19750T isolated from sea sand.</title>
        <authorList>
            <person name="Park S.-J."/>
        </authorList>
    </citation>
    <scope>NUCLEOTIDE SEQUENCE [LARGE SCALE GENOMIC DNA]</scope>
    <source>
        <strain evidence="2 3">KCTC 19750</strain>
    </source>
</reference>
<evidence type="ECO:0000259" key="1">
    <source>
        <dbReference type="Pfam" id="PF13460"/>
    </source>
</evidence>
<dbReference type="AlphaFoldDB" id="A0A5C5B892"/>
<dbReference type="InterPro" id="IPR036291">
    <property type="entry name" value="NAD(P)-bd_dom_sf"/>
</dbReference>
<dbReference type="PANTHER" id="PTHR47129:SF1">
    <property type="entry name" value="NMRA-LIKE DOMAIN-CONTAINING PROTEIN"/>
    <property type="match status" value="1"/>
</dbReference>
<evidence type="ECO:0000313" key="2">
    <source>
        <dbReference type="EMBL" id="TNU73088.1"/>
    </source>
</evidence>
<dbReference type="Proteomes" id="UP000313849">
    <property type="component" value="Unassembled WGS sequence"/>
</dbReference>
<keyword evidence="3" id="KW-1185">Reference proteome</keyword>
<dbReference type="InterPro" id="IPR016040">
    <property type="entry name" value="NAD(P)-bd_dom"/>
</dbReference>
<comment type="caution">
    <text evidence="2">The sequence shown here is derived from an EMBL/GenBank/DDBJ whole genome shotgun (WGS) entry which is preliminary data.</text>
</comment>
<feature type="domain" description="NAD(P)-binding" evidence="1">
    <location>
        <begin position="14"/>
        <end position="190"/>
    </location>
</feature>
<proteinExistence type="predicted"/>
<gene>
    <name evidence="2" type="ORF">FH969_13280</name>
</gene>
<dbReference type="Gene3D" id="3.40.50.720">
    <property type="entry name" value="NAD(P)-binding Rossmann-like Domain"/>
    <property type="match status" value="1"/>
</dbReference>
<sequence length="287" mass="29994">MSSTASPGVTGVTGATGHIGGLVTRGLDAAGVRQRLLVRDPSSPRVPELASVEGVAAVDYADLERSRAALTGVDVLLLVSAHESPTRVRDHARVIDAAAQAGVRHVVYTSFAGAAPDATFTLARDHHATEEHLRASGMAWTFLRDTLYLDFMEQLAGPDGVIRGPAGTGRVAAVARADVARVATAVLLDPAAHAGATYDVTGPEPLTLVEVAATIRAVRGTSVTFHDETIEEAYASRASYGAPDWQVDAWVSTYTAIASNVMARPSGDVERLTGVPPLSLEQLLRLG</sequence>
<dbReference type="OrthoDB" id="3243290at2"/>
<dbReference type="RefSeq" id="WP_108718959.1">
    <property type="nucleotide sequence ID" value="NZ_VENP01000066.1"/>
</dbReference>
<dbReference type="EMBL" id="VENP01000066">
    <property type="protein sequence ID" value="TNU73088.1"/>
    <property type="molecule type" value="Genomic_DNA"/>
</dbReference>
<protein>
    <submittedName>
        <fullName evidence="2">SDR family oxidoreductase</fullName>
    </submittedName>
</protein>
<dbReference type="Pfam" id="PF13460">
    <property type="entry name" value="NAD_binding_10"/>
    <property type="match status" value="1"/>
</dbReference>
<dbReference type="InterPro" id="IPR052718">
    <property type="entry name" value="NmrA-type_oxidoreductase"/>
</dbReference>
<dbReference type="Gene3D" id="3.90.25.10">
    <property type="entry name" value="UDP-galactose 4-epimerase, domain 1"/>
    <property type="match status" value="1"/>
</dbReference>
<accession>A0A5C5B892</accession>
<name>A0A5C5B892_9MICO</name>
<organism evidence="2 3">
    <name type="scientific">Miniimonas arenae</name>
    <dbReference type="NCBI Taxonomy" id="676201"/>
    <lineage>
        <taxon>Bacteria</taxon>
        <taxon>Bacillati</taxon>
        <taxon>Actinomycetota</taxon>
        <taxon>Actinomycetes</taxon>
        <taxon>Micrococcales</taxon>
        <taxon>Beutenbergiaceae</taxon>
        <taxon>Miniimonas</taxon>
    </lineage>
</organism>
<dbReference type="PANTHER" id="PTHR47129">
    <property type="entry name" value="QUINONE OXIDOREDUCTASE 2"/>
    <property type="match status" value="1"/>
</dbReference>
<dbReference type="SUPFAM" id="SSF51735">
    <property type="entry name" value="NAD(P)-binding Rossmann-fold domains"/>
    <property type="match status" value="1"/>
</dbReference>